<organism evidence="3 4">
    <name type="scientific">Mycobacterium ulcerans str. Harvey</name>
    <dbReference type="NCBI Taxonomy" id="1299332"/>
    <lineage>
        <taxon>Bacteria</taxon>
        <taxon>Bacillati</taxon>
        <taxon>Actinomycetota</taxon>
        <taxon>Actinomycetes</taxon>
        <taxon>Mycobacteriales</taxon>
        <taxon>Mycobacteriaceae</taxon>
        <taxon>Mycobacterium</taxon>
        <taxon>Mycobacterium ulcerans group</taxon>
    </lineage>
</organism>
<evidence type="ECO:0000313" key="3">
    <source>
        <dbReference type="EMBL" id="EUA90703.1"/>
    </source>
</evidence>
<accession>A0ABN0R0S8</accession>
<feature type="compositionally biased region" description="Polar residues" evidence="1">
    <location>
        <begin position="125"/>
        <end position="140"/>
    </location>
</feature>
<dbReference type="Proteomes" id="UP000020681">
    <property type="component" value="Unassembled WGS sequence"/>
</dbReference>
<protein>
    <submittedName>
        <fullName evidence="3">FAD binding domain protein</fullName>
    </submittedName>
</protein>
<sequence>MGLLEQMRQRSLRQRGIAWIRADGRRRAEMPVEAFHGNGPVSELEILRGDLAAVLYRATAAGTDYRFGTRITDLAPSGDAVQARLSDGTTVRADLVVGADGPHSGVRRLAFGPKSSSPGRWAATTPGSAHPTRSASTAGT</sequence>
<dbReference type="SUPFAM" id="SSF51905">
    <property type="entry name" value="FAD/NAD(P)-binding domain"/>
    <property type="match status" value="1"/>
</dbReference>
<dbReference type="Pfam" id="PF01494">
    <property type="entry name" value="FAD_binding_3"/>
    <property type="match status" value="1"/>
</dbReference>
<reference evidence="3 4" key="1">
    <citation type="submission" date="2014-01" db="EMBL/GenBank/DDBJ databases">
        <authorList>
            <person name="Dobos K."/>
            <person name="Lenaerts A."/>
            <person name="Ordway D."/>
            <person name="DeGroote M.A."/>
            <person name="Parker T."/>
            <person name="Sizemore C."/>
            <person name="Tallon L.J."/>
            <person name="Sadzewicz L.K."/>
            <person name="Sengamalay N."/>
            <person name="Fraser C.M."/>
            <person name="Hine E."/>
            <person name="Shefchek K.A."/>
            <person name="Das S.P."/>
            <person name="Tettelin H."/>
        </authorList>
    </citation>
    <scope>NUCLEOTIDE SEQUENCE [LARGE SCALE GENOMIC DNA]</scope>
    <source>
        <strain evidence="3 4">Harvey</strain>
    </source>
</reference>
<name>A0ABN0R0S8_MYCUL</name>
<feature type="domain" description="FAD-binding" evidence="2">
    <location>
        <begin position="2"/>
        <end position="109"/>
    </location>
</feature>
<gene>
    <name evidence="3" type="ORF">I551_2802</name>
</gene>
<dbReference type="Gene3D" id="3.50.50.60">
    <property type="entry name" value="FAD/NAD(P)-binding domain"/>
    <property type="match status" value="1"/>
</dbReference>
<feature type="region of interest" description="Disordered" evidence="1">
    <location>
        <begin position="106"/>
        <end position="140"/>
    </location>
</feature>
<evidence type="ECO:0000313" key="4">
    <source>
        <dbReference type="Proteomes" id="UP000020681"/>
    </source>
</evidence>
<dbReference type="InterPro" id="IPR051704">
    <property type="entry name" value="FAD_aromatic-hydroxylase"/>
</dbReference>
<proteinExistence type="predicted"/>
<evidence type="ECO:0000256" key="1">
    <source>
        <dbReference type="SAM" id="MobiDB-lite"/>
    </source>
</evidence>
<dbReference type="InterPro" id="IPR002938">
    <property type="entry name" value="FAD-bd"/>
</dbReference>
<dbReference type="InterPro" id="IPR036188">
    <property type="entry name" value="FAD/NAD-bd_sf"/>
</dbReference>
<dbReference type="PANTHER" id="PTHR46865:SF2">
    <property type="entry name" value="MONOOXYGENASE"/>
    <property type="match status" value="1"/>
</dbReference>
<evidence type="ECO:0000259" key="2">
    <source>
        <dbReference type="Pfam" id="PF01494"/>
    </source>
</evidence>
<keyword evidence="4" id="KW-1185">Reference proteome</keyword>
<comment type="caution">
    <text evidence="3">The sequence shown here is derived from an EMBL/GenBank/DDBJ whole genome shotgun (WGS) entry which is preliminary data.</text>
</comment>
<dbReference type="EMBL" id="JAOL01000099">
    <property type="protein sequence ID" value="EUA90703.1"/>
    <property type="molecule type" value="Genomic_DNA"/>
</dbReference>
<dbReference type="PANTHER" id="PTHR46865">
    <property type="entry name" value="OXIDOREDUCTASE-RELATED"/>
    <property type="match status" value="1"/>
</dbReference>